<gene>
    <name evidence="2" type="ORF">Nepgr_011526</name>
</gene>
<dbReference type="AlphaFoldDB" id="A0AAD3SFB1"/>
<dbReference type="Proteomes" id="UP001279734">
    <property type="component" value="Unassembled WGS sequence"/>
</dbReference>
<keyword evidence="1" id="KW-0812">Transmembrane</keyword>
<evidence type="ECO:0000256" key="1">
    <source>
        <dbReference type="SAM" id="Phobius"/>
    </source>
</evidence>
<comment type="caution">
    <text evidence="2">The sequence shown here is derived from an EMBL/GenBank/DDBJ whole genome shotgun (WGS) entry which is preliminary data.</text>
</comment>
<name>A0AAD3SFB1_NEPGR</name>
<proteinExistence type="predicted"/>
<organism evidence="2 3">
    <name type="scientific">Nepenthes gracilis</name>
    <name type="common">Slender pitcher plant</name>
    <dbReference type="NCBI Taxonomy" id="150966"/>
    <lineage>
        <taxon>Eukaryota</taxon>
        <taxon>Viridiplantae</taxon>
        <taxon>Streptophyta</taxon>
        <taxon>Embryophyta</taxon>
        <taxon>Tracheophyta</taxon>
        <taxon>Spermatophyta</taxon>
        <taxon>Magnoliopsida</taxon>
        <taxon>eudicotyledons</taxon>
        <taxon>Gunneridae</taxon>
        <taxon>Pentapetalae</taxon>
        <taxon>Caryophyllales</taxon>
        <taxon>Nepenthaceae</taxon>
        <taxon>Nepenthes</taxon>
    </lineage>
</organism>
<protein>
    <submittedName>
        <fullName evidence="2">Uncharacterized protein</fullName>
    </submittedName>
</protein>
<reference evidence="2" key="1">
    <citation type="submission" date="2023-05" db="EMBL/GenBank/DDBJ databases">
        <title>Nepenthes gracilis genome sequencing.</title>
        <authorList>
            <person name="Fukushima K."/>
        </authorList>
    </citation>
    <scope>NUCLEOTIDE SEQUENCE</scope>
    <source>
        <strain evidence="2">SING2019-196</strain>
    </source>
</reference>
<keyword evidence="3" id="KW-1185">Reference proteome</keyword>
<dbReference type="EMBL" id="BSYO01000009">
    <property type="protein sequence ID" value="GMH09685.1"/>
    <property type="molecule type" value="Genomic_DNA"/>
</dbReference>
<sequence>MFHDLCINIYAAIYLFTLGHLLVHSVLTTCKRFLFHISFVQLAQKAESIDVSTISRDSTGYTVRLHRGAIDQWRQG</sequence>
<keyword evidence="1" id="KW-1133">Transmembrane helix</keyword>
<keyword evidence="1" id="KW-0472">Membrane</keyword>
<evidence type="ECO:0000313" key="3">
    <source>
        <dbReference type="Proteomes" id="UP001279734"/>
    </source>
</evidence>
<accession>A0AAD3SFB1</accession>
<feature type="transmembrane region" description="Helical" evidence="1">
    <location>
        <begin position="7"/>
        <end position="27"/>
    </location>
</feature>
<evidence type="ECO:0000313" key="2">
    <source>
        <dbReference type="EMBL" id="GMH09685.1"/>
    </source>
</evidence>